<evidence type="ECO:0000256" key="5">
    <source>
        <dbReference type="ARBA" id="ARBA00023136"/>
    </source>
</evidence>
<feature type="domain" description="MacB-like periplasmic core" evidence="8">
    <location>
        <begin position="20"/>
        <end position="241"/>
    </location>
</feature>
<organism evidence="9 10">
    <name type="scientific">Indibacter alkaliphilus (strain CCUG 57479 / KCTC 22604 / LW1)</name>
    <dbReference type="NCBI Taxonomy" id="1189612"/>
    <lineage>
        <taxon>Bacteria</taxon>
        <taxon>Pseudomonadati</taxon>
        <taxon>Bacteroidota</taxon>
        <taxon>Cytophagia</taxon>
        <taxon>Cytophagales</taxon>
        <taxon>Cyclobacteriaceae</taxon>
    </lineage>
</organism>
<dbReference type="InterPro" id="IPR025857">
    <property type="entry name" value="MacB_PCD"/>
</dbReference>
<keyword evidence="3 6" id="KW-0812">Transmembrane</keyword>
<dbReference type="eggNOG" id="COG0577">
    <property type="taxonomic scope" value="Bacteria"/>
</dbReference>
<comment type="subcellular location">
    <subcellularLocation>
        <location evidence="1">Cell membrane</location>
        <topology evidence="1">Multi-pass membrane protein</topology>
    </subcellularLocation>
</comment>
<feature type="domain" description="ABC3 transporter permease C-terminal" evidence="7">
    <location>
        <begin position="671"/>
        <end position="785"/>
    </location>
</feature>
<feature type="transmembrane region" description="Helical" evidence="6">
    <location>
        <begin position="428"/>
        <end position="449"/>
    </location>
</feature>
<evidence type="ECO:0000256" key="4">
    <source>
        <dbReference type="ARBA" id="ARBA00022989"/>
    </source>
</evidence>
<dbReference type="RefSeq" id="WP_009032704.1">
    <property type="nucleotide sequence ID" value="NZ_ALWO02000023.1"/>
</dbReference>
<accession>S2DNE9</accession>
<keyword evidence="10" id="KW-1185">Reference proteome</keyword>
<evidence type="ECO:0000313" key="10">
    <source>
        <dbReference type="Proteomes" id="UP000006073"/>
    </source>
</evidence>
<reference evidence="9 10" key="1">
    <citation type="journal article" date="2013" name="Genome Announc.">
        <title>Draft Genome Sequence of Indibacter alkaliphilus Strain LW1T, Isolated from Lonar Lake, a Haloalkaline Lake in the Buldana District of Maharashtra, India.</title>
        <authorList>
            <person name="Singh A."/>
            <person name="Kumar Jangir P."/>
            <person name="Sharma R."/>
            <person name="Singh A."/>
            <person name="Kumar Pinnaka A."/>
            <person name="Shivaji S."/>
        </authorList>
    </citation>
    <scope>NUCLEOTIDE SEQUENCE [LARGE SCALE GENOMIC DNA]</scope>
    <source>
        <strain evidence="10">CCUG 57479 / KCTC 22604 / LW1</strain>
    </source>
</reference>
<evidence type="ECO:0000259" key="8">
    <source>
        <dbReference type="Pfam" id="PF12704"/>
    </source>
</evidence>
<dbReference type="Pfam" id="PF02687">
    <property type="entry name" value="FtsX"/>
    <property type="match status" value="2"/>
</dbReference>
<evidence type="ECO:0000256" key="1">
    <source>
        <dbReference type="ARBA" id="ARBA00004651"/>
    </source>
</evidence>
<feature type="transmembrane region" description="Helical" evidence="6">
    <location>
        <begin position="721"/>
        <end position="740"/>
    </location>
</feature>
<feature type="transmembrane region" description="Helical" evidence="6">
    <location>
        <begin position="373"/>
        <end position="397"/>
    </location>
</feature>
<feature type="domain" description="ABC3 transporter permease C-terminal" evidence="7">
    <location>
        <begin position="291"/>
        <end position="407"/>
    </location>
</feature>
<dbReference type="PANTHER" id="PTHR30572:SF18">
    <property type="entry name" value="ABC-TYPE MACROLIDE FAMILY EXPORT SYSTEM PERMEASE COMPONENT 2"/>
    <property type="match status" value="1"/>
</dbReference>
<keyword evidence="4 6" id="KW-1133">Transmembrane helix</keyword>
<dbReference type="AlphaFoldDB" id="S2DNE9"/>
<feature type="transmembrane region" description="Helical" evidence="6">
    <location>
        <begin position="755"/>
        <end position="775"/>
    </location>
</feature>
<dbReference type="GO" id="GO:0022857">
    <property type="term" value="F:transmembrane transporter activity"/>
    <property type="evidence" value="ECO:0007669"/>
    <property type="project" value="TreeGrafter"/>
</dbReference>
<evidence type="ECO:0000256" key="2">
    <source>
        <dbReference type="ARBA" id="ARBA00022475"/>
    </source>
</evidence>
<proteinExistence type="predicted"/>
<dbReference type="InterPro" id="IPR050250">
    <property type="entry name" value="Macrolide_Exporter_MacB"/>
</dbReference>
<evidence type="ECO:0000313" key="9">
    <source>
        <dbReference type="EMBL" id="EOZ98755.1"/>
    </source>
</evidence>
<sequence>MFYNYLLIAWRNLSKRKLYSAINIFGLSLGVSSCLLVFALVSHIRSFDQYHDKSDQIYRVVTDTFEGSREYYTSGVPAVLPEAFKNDFPEIDKSVLISGGHNGLVAVRKGEDEKFFMESNIAYTSDDFFKVFDRKIQGGNSSGILNESNQAVISKKYAEKLFGTSNVVGNTFQFHKGDVYAITAVMDDFPDNTDFPFDIFLSYENLRQKREEGAWLSIYSDDQFYVVLPDQESREYVEAGLPAFVEKYLGKDTKINRAHKLQPLSEIHFDERYGNFGYQVAPNSIHVMLGVAFFLLLTASINFINLSTALSGKRAKEVGLRKVFGGHQKHIVLQFLSETGLICLFSIFIAFLIGSLALPYLNDFLGTQADFYIIFSPLGILTVMGIWLLITLISGIYPSLTISQLNPVRAIKEQYQSKQTSSYLMRKGLVVFQFMITQFFIIGTLVLVMQMNHLRTADIGFQKDAIVSFPIPERNPDKAQLLVERLRNLGGVDNASISFTEPASSSTSSTNAIMVESREEYTVFIKPADEYYLDTYGLELLHGENLIKEDTVTRYLATESFAKKSGFEKSEDLLGVYVNIGGIDAPIVGVIKDFYGSSLKSDKEPTFIFQNKHLFSTVGLKITGSNANLVMAEAEEVFKDLYPEFPFQASFLDEKIAKFYELEQRMTTLFIIFSFIAVIVGSIGLYGLVSFMAAMKTKEIGVRKVLGASSGQVLAMFSKEYIILLLISFALAAPLAGYLMEKWLSDYSSKIQLSWQFYAFSLILVGLIAVFTVGYKSLQAAWTNPSNALKSE</sequence>
<keyword evidence="2" id="KW-1003">Cell membrane</keyword>
<protein>
    <submittedName>
        <fullName evidence="9">FtsX-related transmembrane transport protein</fullName>
    </submittedName>
</protein>
<dbReference type="OrthoDB" id="5933722at2"/>
<dbReference type="GO" id="GO:0005886">
    <property type="term" value="C:plasma membrane"/>
    <property type="evidence" value="ECO:0007669"/>
    <property type="project" value="UniProtKB-SubCell"/>
</dbReference>
<feature type="transmembrane region" description="Helical" evidence="6">
    <location>
        <begin position="669"/>
        <end position="694"/>
    </location>
</feature>
<dbReference type="EMBL" id="ALWO02000023">
    <property type="protein sequence ID" value="EOZ98755.1"/>
    <property type="molecule type" value="Genomic_DNA"/>
</dbReference>
<name>S2DNE9_INDAL</name>
<evidence type="ECO:0000256" key="6">
    <source>
        <dbReference type="SAM" id="Phobius"/>
    </source>
</evidence>
<dbReference type="PANTHER" id="PTHR30572">
    <property type="entry name" value="MEMBRANE COMPONENT OF TRANSPORTER-RELATED"/>
    <property type="match status" value="1"/>
</dbReference>
<feature type="transmembrane region" description="Helical" evidence="6">
    <location>
        <begin position="331"/>
        <end position="353"/>
    </location>
</feature>
<dbReference type="InterPro" id="IPR003838">
    <property type="entry name" value="ABC3_permease_C"/>
</dbReference>
<dbReference type="Proteomes" id="UP000006073">
    <property type="component" value="Unassembled WGS sequence"/>
</dbReference>
<keyword evidence="5 6" id="KW-0472">Membrane</keyword>
<feature type="transmembrane region" description="Helical" evidence="6">
    <location>
        <begin position="21"/>
        <end position="41"/>
    </location>
</feature>
<feature type="transmembrane region" description="Helical" evidence="6">
    <location>
        <begin position="287"/>
        <end position="310"/>
    </location>
</feature>
<dbReference type="STRING" id="1189612.A33Q_1409"/>
<gene>
    <name evidence="9" type="ORF">A33Q_1409</name>
</gene>
<evidence type="ECO:0000259" key="7">
    <source>
        <dbReference type="Pfam" id="PF02687"/>
    </source>
</evidence>
<evidence type="ECO:0000256" key="3">
    <source>
        <dbReference type="ARBA" id="ARBA00022692"/>
    </source>
</evidence>
<comment type="caution">
    <text evidence="9">The sequence shown here is derived from an EMBL/GenBank/DDBJ whole genome shotgun (WGS) entry which is preliminary data.</text>
</comment>
<dbReference type="Pfam" id="PF12704">
    <property type="entry name" value="MacB_PCD"/>
    <property type="match status" value="1"/>
</dbReference>